<keyword evidence="3 6" id="KW-0812">Transmembrane</keyword>
<dbReference type="eggNOG" id="COG0577">
    <property type="taxonomic scope" value="Bacteria"/>
</dbReference>
<comment type="similarity">
    <text evidence="6">Belongs to the ABC-4 integral membrane protein family.</text>
</comment>
<gene>
    <name evidence="8" type="ORF">AV654_09880</name>
</gene>
<dbReference type="GO" id="GO:0005886">
    <property type="term" value="C:plasma membrane"/>
    <property type="evidence" value="ECO:0007669"/>
    <property type="project" value="UniProtKB-SubCell"/>
</dbReference>
<evidence type="ECO:0000313" key="8">
    <source>
        <dbReference type="EMBL" id="KZE81744.1"/>
    </source>
</evidence>
<feature type="transmembrane region" description="Helical" evidence="6">
    <location>
        <begin position="62"/>
        <end position="82"/>
    </location>
</feature>
<keyword evidence="4 6" id="KW-1133">Transmembrane helix</keyword>
<dbReference type="PANTHER" id="PTHR46795">
    <property type="entry name" value="ABC TRANSPORTER PERMEASE-RELATED-RELATED"/>
    <property type="match status" value="1"/>
</dbReference>
<dbReference type="Proteomes" id="UP000076563">
    <property type="component" value="Unassembled WGS sequence"/>
</dbReference>
<dbReference type="GO" id="GO:0055085">
    <property type="term" value="P:transmembrane transport"/>
    <property type="evidence" value="ECO:0007669"/>
    <property type="project" value="UniProtKB-UniRule"/>
</dbReference>
<reference evidence="9" key="1">
    <citation type="submission" date="2016-01" db="EMBL/GenBank/DDBJ databases">
        <title>Draft genome of Chromobacterium sp. F49.</title>
        <authorList>
            <person name="Hong K.W."/>
        </authorList>
    </citation>
    <scope>NUCLEOTIDE SEQUENCE [LARGE SCALE GENOMIC DNA]</scope>
    <source>
        <strain evidence="9">M63</strain>
    </source>
</reference>
<feature type="transmembrane region" description="Helical" evidence="6">
    <location>
        <begin position="195"/>
        <end position="217"/>
    </location>
</feature>
<dbReference type="PIRSF" id="PIRSF018968">
    <property type="entry name" value="ABC_permease_BceB"/>
    <property type="match status" value="1"/>
</dbReference>
<keyword evidence="5 6" id="KW-0472">Membrane</keyword>
<evidence type="ECO:0000313" key="9">
    <source>
        <dbReference type="Proteomes" id="UP000076563"/>
    </source>
</evidence>
<dbReference type="InterPro" id="IPR052536">
    <property type="entry name" value="ABC-4_Integral_Memb_Prot"/>
</dbReference>
<dbReference type="STRING" id="1007103.GCA_000213315_03126"/>
<evidence type="ECO:0000256" key="6">
    <source>
        <dbReference type="PIRNR" id="PIRNR018968"/>
    </source>
</evidence>
<evidence type="ECO:0000256" key="5">
    <source>
        <dbReference type="ARBA" id="ARBA00023136"/>
    </source>
</evidence>
<feature type="transmembrane region" description="Helical" evidence="6">
    <location>
        <begin position="517"/>
        <end position="539"/>
    </location>
</feature>
<dbReference type="RefSeq" id="WP_063178843.1">
    <property type="nucleotide sequence ID" value="NZ_LQRA01000041.1"/>
</dbReference>
<evidence type="ECO:0000256" key="2">
    <source>
        <dbReference type="ARBA" id="ARBA00022475"/>
    </source>
</evidence>
<feature type="transmembrane region" description="Helical" evidence="6">
    <location>
        <begin position="103"/>
        <end position="125"/>
    </location>
</feature>
<feature type="transmembrane region" description="Helical" evidence="6">
    <location>
        <begin position="20"/>
        <end position="42"/>
    </location>
</feature>
<dbReference type="OrthoDB" id="1937696at2"/>
<evidence type="ECO:0000259" key="7">
    <source>
        <dbReference type="Pfam" id="PF02687"/>
    </source>
</evidence>
<accession>A0A161S8Q3</accession>
<evidence type="ECO:0000256" key="3">
    <source>
        <dbReference type="ARBA" id="ARBA00022692"/>
    </source>
</evidence>
<dbReference type="InterPro" id="IPR003838">
    <property type="entry name" value="ABC3_permease_C"/>
</dbReference>
<comment type="caution">
    <text evidence="8">The sequence shown here is derived from an EMBL/GenBank/DDBJ whole genome shotgun (WGS) entry which is preliminary data.</text>
</comment>
<dbReference type="InterPro" id="IPR027022">
    <property type="entry name" value="ABC_permease_BceB-typ"/>
</dbReference>
<keyword evidence="6" id="KW-0813">Transport</keyword>
<keyword evidence="2 6" id="KW-1003">Cell membrane</keyword>
<feature type="transmembrane region" description="Helical" evidence="6">
    <location>
        <begin position="604"/>
        <end position="626"/>
    </location>
</feature>
<evidence type="ECO:0000256" key="1">
    <source>
        <dbReference type="ARBA" id="ARBA00004651"/>
    </source>
</evidence>
<feature type="transmembrane region" description="Helical" evidence="6">
    <location>
        <begin position="573"/>
        <end position="592"/>
    </location>
</feature>
<dbReference type="PANTHER" id="PTHR46795:SF2">
    <property type="entry name" value="ABC TRANSPORTER, PERMEASE PROTEIN"/>
    <property type="match status" value="1"/>
</dbReference>
<dbReference type="Pfam" id="PF02687">
    <property type="entry name" value="FtsX"/>
    <property type="match status" value="1"/>
</dbReference>
<dbReference type="AlphaFoldDB" id="A0A161S8Q3"/>
<feature type="domain" description="ABC3 transporter permease C-terminal" evidence="7">
    <location>
        <begin position="63"/>
        <end position="178"/>
    </location>
</feature>
<feature type="transmembrane region" description="Helical" evidence="6">
    <location>
        <begin position="223"/>
        <end position="250"/>
    </location>
</feature>
<organism evidence="8 9">
    <name type="scientific">Paenibacillus elgii</name>
    <dbReference type="NCBI Taxonomy" id="189691"/>
    <lineage>
        <taxon>Bacteria</taxon>
        <taxon>Bacillati</taxon>
        <taxon>Bacillota</taxon>
        <taxon>Bacilli</taxon>
        <taxon>Bacillales</taxon>
        <taxon>Paenibacillaceae</taxon>
        <taxon>Paenibacillus</taxon>
    </lineage>
</organism>
<protein>
    <recommendedName>
        <fullName evidence="7">ABC3 transporter permease C-terminal domain-containing protein</fullName>
    </recommendedName>
</protein>
<comment type="subcellular location">
    <subcellularLocation>
        <location evidence="1 6">Cell membrane</location>
        <topology evidence="1 6">Multi-pass membrane protein</topology>
    </subcellularLocation>
</comment>
<proteinExistence type="inferred from homology"/>
<feature type="transmembrane region" description="Helical" evidence="6">
    <location>
        <begin position="145"/>
        <end position="174"/>
    </location>
</feature>
<dbReference type="EMBL" id="LQRA01000041">
    <property type="protein sequence ID" value="KZE81744.1"/>
    <property type="molecule type" value="Genomic_DNA"/>
</dbReference>
<feature type="transmembrane region" description="Helical" evidence="6">
    <location>
        <begin position="279"/>
        <end position="301"/>
    </location>
</feature>
<keyword evidence="9" id="KW-1185">Reference proteome</keyword>
<evidence type="ECO:0000256" key="4">
    <source>
        <dbReference type="ARBA" id="ARBA00022989"/>
    </source>
</evidence>
<sequence length="639" mass="71396">MSFPQFAFNNVKRNARAYFAYFLSSAFMVMIFFSFAVFVYHPDIEQLPMGPLKRAVLQISEGIIFVFAIFFVLYSIGMFLKFRQREFGLLLLLGATSSQINRLVFMENLLIGAGSIVTGIAGGLLLSKLFLLCGTRMMEIPELPFYWPAGAIWLTTVSFLLLFTGISLFTLFFIRKRNVAELLQGSHQPKKEPRASLFFTMTGAMLIAVGFLALYGGKLSPKLVLLAAATGIAGTYFFYSQLSVLVIRLLKRSRKALWRGTSLLWVSELAYKMKDNARILFLVTVVTSIASMSASFVLAVGETNRKEYENNPFAIEYYSFDERHTEQELAAINELLDREGVSYRSVKVENLYRRTVHGAVPSVEIIAASRFNPIAAAMNLPEAAPGSGEAILISGPAQPSHGHMASGDKITLDSGHTVSVTKVFEREALPFMSWASIVVVNDNSYRTIQGDAKSSVLFVYHVPEWNNGTPPRTDIPEAVIGAKLKERLQQNREPHGNSNSFSIRIWSYLSLKQATALFSFIGIFIAFLFSVSSASFLYFKLHTELAADSKMYHALSKIGLSASEMRTSATLQIGLLFFIPIVISTVQTLIVMRPVLGTMYVYSVYKPVLIVSAAFLGAQTVYFFLVRSRYLHRLRRMMV</sequence>
<name>A0A161S8Q3_9BACL</name>